<dbReference type="EMBL" id="JACEFO010001754">
    <property type="protein sequence ID" value="KAF8710019.1"/>
    <property type="molecule type" value="Genomic_DNA"/>
</dbReference>
<keyword evidence="5" id="KW-0732">Signal</keyword>
<evidence type="ECO:0000313" key="16">
    <source>
        <dbReference type="Proteomes" id="UP000636709"/>
    </source>
</evidence>
<dbReference type="AlphaFoldDB" id="A0A835C4A5"/>
<sequence length="501" mass="53517">MPPKLLNFESVSFATKQTQGHDDDESGTPHRLHRKNTSILWRRTAGGNKRSSSGIHPRQITMASPKTMLVAAAMAVVAVVAALLPATASAKTYRVGDGAGWDTGVDYAAWASGKKFKVGDTLGTCNTAEHDVVVVDAQGYADCLAPDNAPALTSGDDHVVLGQAGQFFFICDAEGHCDSGMKLAVNLRTISLSFAVQNEAQVAFGSETLTPVAAAPRPLLVLTTAAAGGTTRAYAANKLCVALALQNEPGVMVRPPIIGYAARTVVFSPSRQRNRWTHQRRRKQLTQAYVQATLDRHSVLYEMASRATPLVATVITVIIIASVAALLPATTVGDDAGWDNGIDYDAWASSKSFRVGDTLEFLYSEGFHNVVVVDAQSYAACAVPSNAPTLGSGDDRVALRQPGQWFFICGVEGHCQTGMKLAVNRRTHSLSDLGGLPPADMRKTAAARLNPGMHMTRMTDPHEGRSFLCRQPPTPDVSRQTRSTASVVTSFLFPTPTRGAR</sequence>
<dbReference type="CDD" id="cd04216">
    <property type="entry name" value="Phytocyanin"/>
    <property type="match status" value="2"/>
</dbReference>
<dbReference type="GO" id="GO:0005886">
    <property type="term" value="C:plasma membrane"/>
    <property type="evidence" value="ECO:0007669"/>
    <property type="project" value="TreeGrafter"/>
</dbReference>
<dbReference type="GO" id="GO:0046872">
    <property type="term" value="F:metal ion binding"/>
    <property type="evidence" value="ECO:0007669"/>
    <property type="project" value="UniProtKB-KW"/>
</dbReference>
<keyword evidence="8" id="KW-0186">Copper</keyword>
<keyword evidence="11" id="KW-0325">Glycoprotein</keyword>
<dbReference type="PANTHER" id="PTHR33021">
    <property type="entry name" value="BLUE COPPER PROTEIN"/>
    <property type="match status" value="1"/>
</dbReference>
<evidence type="ECO:0000256" key="5">
    <source>
        <dbReference type="ARBA" id="ARBA00022729"/>
    </source>
</evidence>
<accession>A0A835C4A5</accession>
<feature type="transmembrane region" description="Helical" evidence="13">
    <location>
        <begin position="67"/>
        <end position="84"/>
    </location>
</feature>
<evidence type="ECO:0000256" key="8">
    <source>
        <dbReference type="ARBA" id="ARBA00023008"/>
    </source>
</evidence>
<keyword evidence="9 13" id="KW-0472">Membrane</keyword>
<evidence type="ECO:0000256" key="12">
    <source>
        <dbReference type="SAM" id="MobiDB-lite"/>
    </source>
</evidence>
<keyword evidence="7 13" id="KW-1133">Transmembrane helix</keyword>
<dbReference type="Proteomes" id="UP000636709">
    <property type="component" value="Unassembled WGS sequence"/>
</dbReference>
<evidence type="ECO:0000256" key="3">
    <source>
        <dbReference type="ARBA" id="ARBA00022692"/>
    </source>
</evidence>
<feature type="transmembrane region" description="Helical" evidence="13">
    <location>
        <begin position="307"/>
        <end position="327"/>
    </location>
</feature>
<dbReference type="FunFam" id="2.60.40.420:FF:000067">
    <property type="entry name" value="Cupredoxin superfamily protein"/>
    <property type="match status" value="1"/>
</dbReference>
<dbReference type="GO" id="GO:0009610">
    <property type="term" value="P:response to symbiotic fungus"/>
    <property type="evidence" value="ECO:0007669"/>
    <property type="project" value="UniProtKB-ARBA"/>
</dbReference>
<dbReference type="FunFam" id="2.60.40.420:FF:000003">
    <property type="entry name" value="Blue copper"/>
    <property type="match status" value="1"/>
</dbReference>
<protein>
    <recommendedName>
        <fullName evidence="14">Phytocyanin domain-containing protein</fullName>
    </recommendedName>
</protein>
<keyword evidence="3 13" id="KW-0812">Transmembrane</keyword>
<comment type="subcellular location">
    <subcellularLocation>
        <location evidence="1">Membrane</location>
        <topology evidence="1">Single-pass type I membrane protein</topology>
    </subcellularLocation>
</comment>
<keyword evidence="16" id="KW-1185">Reference proteome</keyword>
<dbReference type="OrthoDB" id="687943at2759"/>
<reference evidence="15" key="1">
    <citation type="submission" date="2020-07" db="EMBL/GenBank/DDBJ databases">
        <title>Genome sequence and genetic diversity analysis of an under-domesticated orphan crop, white fonio (Digitaria exilis).</title>
        <authorList>
            <person name="Bennetzen J.L."/>
            <person name="Chen S."/>
            <person name="Ma X."/>
            <person name="Wang X."/>
            <person name="Yssel A.E.J."/>
            <person name="Chaluvadi S.R."/>
            <person name="Johnson M."/>
            <person name="Gangashetty P."/>
            <person name="Hamidou F."/>
            <person name="Sanogo M.D."/>
            <person name="Zwaenepoel A."/>
            <person name="Wallace J."/>
            <person name="Van De Peer Y."/>
            <person name="Van Deynze A."/>
        </authorList>
    </citation>
    <scope>NUCLEOTIDE SEQUENCE</scope>
    <source>
        <tissue evidence="15">Leaves</tissue>
    </source>
</reference>
<evidence type="ECO:0000259" key="14">
    <source>
        <dbReference type="PROSITE" id="PS51485"/>
    </source>
</evidence>
<dbReference type="Pfam" id="PF02298">
    <property type="entry name" value="Cu_bind_like"/>
    <property type="match status" value="2"/>
</dbReference>
<dbReference type="PANTHER" id="PTHR33021:SF346">
    <property type="entry name" value="OS03G0791300 PROTEIN"/>
    <property type="match status" value="1"/>
</dbReference>
<evidence type="ECO:0000256" key="6">
    <source>
        <dbReference type="ARBA" id="ARBA00022982"/>
    </source>
</evidence>
<gene>
    <name evidence="15" type="ORF">HU200_029746</name>
</gene>
<keyword evidence="10" id="KW-1015">Disulfide bond</keyword>
<feature type="domain" description="Phytocyanin" evidence="14">
    <location>
        <begin position="91"/>
        <end position="189"/>
    </location>
</feature>
<comment type="caution">
    <text evidence="15">The sequence shown here is derived from an EMBL/GenBank/DDBJ whole genome shotgun (WGS) entry which is preliminary data.</text>
</comment>
<dbReference type="GO" id="GO:0009055">
    <property type="term" value="F:electron transfer activity"/>
    <property type="evidence" value="ECO:0007669"/>
    <property type="project" value="InterPro"/>
</dbReference>
<name>A0A835C4A5_9POAL</name>
<evidence type="ECO:0000313" key="15">
    <source>
        <dbReference type="EMBL" id="KAF8710019.1"/>
    </source>
</evidence>
<dbReference type="Gene3D" id="2.60.40.420">
    <property type="entry name" value="Cupredoxins - blue copper proteins"/>
    <property type="match status" value="2"/>
</dbReference>
<evidence type="ECO:0000256" key="2">
    <source>
        <dbReference type="ARBA" id="ARBA00022448"/>
    </source>
</evidence>
<evidence type="ECO:0000256" key="7">
    <source>
        <dbReference type="ARBA" id="ARBA00022989"/>
    </source>
</evidence>
<evidence type="ECO:0000256" key="13">
    <source>
        <dbReference type="SAM" id="Phobius"/>
    </source>
</evidence>
<evidence type="ECO:0000256" key="9">
    <source>
        <dbReference type="ARBA" id="ARBA00023136"/>
    </source>
</evidence>
<feature type="domain" description="Phytocyanin" evidence="14">
    <location>
        <begin position="328"/>
        <end position="427"/>
    </location>
</feature>
<dbReference type="InterPro" id="IPR008972">
    <property type="entry name" value="Cupredoxin"/>
</dbReference>
<evidence type="ECO:0000256" key="4">
    <source>
        <dbReference type="ARBA" id="ARBA00022723"/>
    </source>
</evidence>
<dbReference type="PROSITE" id="PS51485">
    <property type="entry name" value="PHYTOCYANIN"/>
    <property type="match status" value="2"/>
</dbReference>
<organism evidence="15 16">
    <name type="scientific">Digitaria exilis</name>
    <dbReference type="NCBI Taxonomy" id="1010633"/>
    <lineage>
        <taxon>Eukaryota</taxon>
        <taxon>Viridiplantae</taxon>
        <taxon>Streptophyta</taxon>
        <taxon>Embryophyta</taxon>
        <taxon>Tracheophyta</taxon>
        <taxon>Spermatophyta</taxon>
        <taxon>Magnoliopsida</taxon>
        <taxon>Liliopsida</taxon>
        <taxon>Poales</taxon>
        <taxon>Poaceae</taxon>
        <taxon>PACMAD clade</taxon>
        <taxon>Panicoideae</taxon>
        <taxon>Panicodae</taxon>
        <taxon>Paniceae</taxon>
        <taxon>Anthephorinae</taxon>
        <taxon>Digitaria</taxon>
    </lineage>
</organism>
<dbReference type="InterPro" id="IPR003245">
    <property type="entry name" value="Phytocyanin_dom"/>
</dbReference>
<evidence type="ECO:0000256" key="11">
    <source>
        <dbReference type="ARBA" id="ARBA00023180"/>
    </source>
</evidence>
<dbReference type="InterPro" id="IPR039391">
    <property type="entry name" value="Phytocyanin-like"/>
</dbReference>
<keyword evidence="2" id="KW-0813">Transport</keyword>
<evidence type="ECO:0000256" key="10">
    <source>
        <dbReference type="ARBA" id="ARBA00023157"/>
    </source>
</evidence>
<keyword evidence="4" id="KW-0479">Metal-binding</keyword>
<evidence type="ECO:0000256" key="1">
    <source>
        <dbReference type="ARBA" id="ARBA00004479"/>
    </source>
</evidence>
<feature type="region of interest" description="Disordered" evidence="12">
    <location>
        <begin position="13"/>
        <end position="56"/>
    </location>
</feature>
<proteinExistence type="predicted"/>
<dbReference type="SUPFAM" id="SSF49503">
    <property type="entry name" value="Cupredoxins"/>
    <property type="match status" value="2"/>
</dbReference>
<keyword evidence="6" id="KW-0249">Electron transport</keyword>